<dbReference type="EMBL" id="BBNR01000015">
    <property type="protein sequence ID" value="GAL68025.1"/>
    <property type="molecule type" value="Genomic_DNA"/>
</dbReference>
<keyword evidence="2" id="KW-0456">Lyase</keyword>
<dbReference type="SUPFAM" id="SSF48230">
    <property type="entry name" value="Chondroitin AC/alginate lyase"/>
    <property type="match status" value="1"/>
</dbReference>
<evidence type="ECO:0000313" key="5">
    <source>
        <dbReference type="EMBL" id="GAL71865.1"/>
    </source>
</evidence>
<feature type="domain" description="Alginate lyase" evidence="3">
    <location>
        <begin position="66"/>
        <end position="337"/>
    </location>
</feature>
<evidence type="ECO:0000313" key="6">
    <source>
        <dbReference type="EMBL" id="GAL90234.1"/>
    </source>
</evidence>
<dbReference type="EMBL" id="BBNY01000070">
    <property type="protein sequence ID" value="GAL90234.1"/>
    <property type="molecule type" value="Genomic_DNA"/>
</dbReference>
<dbReference type="InterPro" id="IPR008929">
    <property type="entry name" value="Chondroitin_lyas"/>
</dbReference>
<dbReference type="Gene3D" id="1.50.10.100">
    <property type="entry name" value="Chondroitin AC/alginate lyase"/>
    <property type="match status" value="1"/>
</dbReference>
<keyword evidence="8" id="KW-1185">Reference proteome</keyword>
<evidence type="ECO:0000259" key="3">
    <source>
        <dbReference type="Pfam" id="PF05426"/>
    </source>
</evidence>
<accession>A0A090VTH3</accession>
<dbReference type="STRING" id="504487.JCM19538_701"/>
<sequence length="399" mass="45967">MLNPQEKIILIKKHKYVVLCCLLLSLGCKKPKTHLSTVLQLEKERVLQEVDNYINLAPITVTSSFSKRSAGTKHDFYSEGDYWWPNPDDVEGPYIRKDGLSNPDNFVAHRQAMIRLSRLSGALVSAYLLTRDDVYLEQLKPHLNAWFIDSATKMNPNLLYAQAIKGRVTGRGIGIIDTIHLVEVALAIKVAQTSTVFSKTEIAELKNWFSEYLQWMTTHEYGIKERDNGNNHSTCWAMQVAAFASLVGNTQQLEFCKTFFKETLLPNQMGDNGGFPKELARTKPYGYSIFNLDAFFGLAQILSDKEDNLFEFTTKDGKSLKLGLEFLYPYLEDKIKWSYKKDVMYWDDWPTKQPSLLFGGLNYSNNKYLNTWEALPLLPEKEEILRNMPVRYPLLWVER</sequence>
<dbReference type="PROSITE" id="PS51257">
    <property type="entry name" value="PROKAR_LIPOPROTEIN"/>
    <property type="match status" value="1"/>
</dbReference>
<evidence type="ECO:0000313" key="7">
    <source>
        <dbReference type="Proteomes" id="UP000029641"/>
    </source>
</evidence>
<dbReference type="RefSeq" id="WP_235420542.1">
    <property type="nucleotide sequence ID" value="NZ_BBNR01000015.1"/>
</dbReference>
<dbReference type="Pfam" id="PF05426">
    <property type="entry name" value="Alginate_lyase"/>
    <property type="match status" value="1"/>
</dbReference>
<reference evidence="8" key="1">
    <citation type="journal article" date="2014" name="Genome Announc.">
        <title>Draft Genome Sequence of Marine Flavobacterium Jejuia pallidilutea Strain 11shimoA1 and Pigmentation Mutants.</title>
        <authorList>
            <person name="Takatani N."/>
            <person name="Nakanishi M."/>
            <person name="Meirelles P."/>
            <person name="Mino S."/>
            <person name="Suda W."/>
            <person name="Oshima K."/>
            <person name="Hattori M."/>
            <person name="Ohkuma M."/>
            <person name="Hosokawa M."/>
            <person name="Miyashita K."/>
            <person name="Thompson F.L."/>
            <person name="Niwa A."/>
            <person name="Sawabe T."/>
            <person name="Sawabe T."/>
        </authorList>
    </citation>
    <scope>NUCLEOTIDE SEQUENCE [LARGE SCALE GENOMIC DNA]</scope>
    <source>
        <strain evidence="8">JCM 19538</strain>
    </source>
</reference>
<evidence type="ECO:0000313" key="4">
    <source>
        <dbReference type="EMBL" id="GAL68025.1"/>
    </source>
</evidence>
<dbReference type="EMBL" id="BBNS01000016">
    <property type="protein sequence ID" value="GAL71865.1"/>
    <property type="molecule type" value="Genomic_DNA"/>
</dbReference>
<evidence type="ECO:0000256" key="1">
    <source>
        <dbReference type="ARBA" id="ARBA00022729"/>
    </source>
</evidence>
<dbReference type="AlphaFoldDB" id="A0A090VTH3"/>
<proteinExistence type="predicted"/>
<evidence type="ECO:0000256" key="2">
    <source>
        <dbReference type="ARBA" id="ARBA00023239"/>
    </source>
</evidence>
<dbReference type="GO" id="GO:0042597">
    <property type="term" value="C:periplasmic space"/>
    <property type="evidence" value="ECO:0007669"/>
    <property type="project" value="InterPro"/>
</dbReference>
<comment type="caution">
    <text evidence="4">The sequence shown here is derived from an EMBL/GenBank/DDBJ whole genome shotgun (WGS) entry which is preliminary data.</text>
</comment>
<dbReference type="Proteomes" id="UP000029641">
    <property type="component" value="Unassembled WGS sequence"/>
</dbReference>
<keyword evidence="1" id="KW-0732">Signal</keyword>
<evidence type="ECO:0000313" key="8">
    <source>
        <dbReference type="Proteomes" id="UP000030184"/>
    </source>
</evidence>
<organism evidence="4 7">
    <name type="scientific">Jejuia pallidilutea</name>
    <dbReference type="NCBI Taxonomy" id="504487"/>
    <lineage>
        <taxon>Bacteria</taxon>
        <taxon>Pseudomonadati</taxon>
        <taxon>Bacteroidota</taxon>
        <taxon>Flavobacteriia</taxon>
        <taxon>Flavobacteriales</taxon>
        <taxon>Flavobacteriaceae</taxon>
        <taxon>Jejuia</taxon>
    </lineage>
</organism>
<dbReference type="InterPro" id="IPR008397">
    <property type="entry name" value="Alginate_lyase_dom"/>
</dbReference>
<dbReference type="Proteomes" id="UP000029646">
    <property type="component" value="Unassembled WGS sequence"/>
</dbReference>
<name>A0A090VTH3_9FLAO</name>
<dbReference type="Proteomes" id="UP000030184">
    <property type="component" value="Unassembled WGS sequence"/>
</dbReference>
<protein>
    <submittedName>
        <fullName evidence="4">Probable exported protein YPO3473</fullName>
    </submittedName>
</protein>
<dbReference type="GO" id="GO:0016829">
    <property type="term" value="F:lyase activity"/>
    <property type="evidence" value="ECO:0007669"/>
    <property type="project" value="UniProtKB-KW"/>
</dbReference>
<dbReference type="eggNOG" id="ENOG502Z7SW">
    <property type="taxonomic scope" value="Bacteria"/>
</dbReference>
<gene>
    <name evidence="4" type="ORF">JCM19301_1740</name>
    <name evidence="5" type="ORF">JCM19302_1305</name>
    <name evidence="6" type="ORF">JCM19538_701</name>
</gene>